<reference evidence="1 2" key="1">
    <citation type="submission" date="2020-06" db="EMBL/GenBank/DDBJ databases">
        <title>Photobacterium damselae subsp. damselae comparative genomics.</title>
        <authorList>
            <person name="Osorio C.R."/>
        </authorList>
    </citation>
    <scope>NUCLEOTIDE SEQUENCE [LARGE SCALE GENOMIC DNA]</scope>
    <source>
        <strain evidence="1 2">TW250/03</strain>
    </source>
</reference>
<accession>A0A850R7B3</accession>
<comment type="caution">
    <text evidence="1">The sequence shown here is derived from an EMBL/GenBank/DDBJ whole genome shotgun (WGS) entry which is preliminary data.</text>
</comment>
<sequence length="60" mass="7300">MAKVADDIRSIYASYDMYNMDYVEVVKHNRYEKICDKWLILKTRTKKLDEIINSRNLQKK</sequence>
<dbReference type="Proteomes" id="UP000533429">
    <property type="component" value="Unassembled WGS sequence"/>
</dbReference>
<dbReference type="EMBL" id="JABXOR010001385">
    <property type="protein sequence ID" value="NVP02771.1"/>
    <property type="molecule type" value="Genomic_DNA"/>
</dbReference>
<proteinExistence type="predicted"/>
<dbReference type="RefSeq" id="WP_138243174.1">
    <property type="nucleotide sequence ID" value="NZ_JABWTP010000124.1"/>
</dbReference>
<organism evidence="1 2">
    <name type="scientific">Photobacterium damselae subsp. damselae</name>
    <name type="common">Listonella damsela</name>
    <dbReference type="NCBI Taxonomy" id="85581"/>
    <lineage>
        <taxon>Bacteria</taxon>
        <taxon>Pseudomonadati</taxon>
        <taxon>Pseudomonadota</taxon>
        <taxon>Gammaproteobacteria</taxon>
        <taxon>Vibrionales</taxon>
        <taxon>Vibrionaceae</taxon>
        <taxon>Photobacterium</taxon>
    </lineage>
</organism>
<evidence type="ECO:0000313" key="1">
    <source>
        <dbReference type="EMBL" id="NVP02771.1"/>
    </source>
</evidence>
<evidence type="ECO:0000313" key="2">
    <source>
        <dbReference type="Proteomes" id="UP000533429"/>
    </source>
</evidence>
<dbReference type="AlphaFoldDB" id="A0A850R7B3"/>
<gene>
    <name evidence="1" type="ORF">HWA77_21410</name>
</gene>
<name>A0A850R7B3_PHODD</name>
<protein>
    <submittedName>
        <fullName evidence="1">Uncharacterized protein</fullName>
    </submittedName>
</protein>